<evidence type="ECO:0000313" key="6">
    <source>
        <dbReference type="EMBL" id="KAJ7047572.1"/>
    </source>
</evidence>
<comment type="caution">
    <text evidence="6">The sequence shown here is derived from an EMBL/GenBank/DDBJ whole genome shotgun (WGS) entry which is preliminary data.</text>
</comment>
<dbReference type="InterPro" id="IPR036661">
    <property type="entry name" value="Luciferase-like_sf"/>
</dbReference>
<gene>
    <name evidence="6" type="ORF">C8F04DRAFT_1285895</name>
</gene>
<keyword evidence="7" id="KW-1185">Reference proteome</keyword>
<accession>A0AAD6XF01</accession>
<dbReference type="AlphaFoldDB" id="A0AAD6XF01"/>
<evidence type="ECO:0000256" key="3">
    <source>
        <dbReference type="ARBA" id="ARBA00023002"/>
    </source>
</evidence>
<evidence type="ECO:0000256" key="1">
    <source>
        <dbReference type="ARBA" id="ARBA00022630"/>
    </source>
</evidence>
<evidence type="ECO:0000256" key="2">
    <source>
        <dbReference type="ARBA" id="ARBA00022643"/>
    </source>
</evidence>
<dbReference type="PANTHER" id="PTHR42847:SF4">
    <property type="entry name" value="ALKANESULFONATE MONOOXYGENASE-RELATED"/>
    <property type="match status" value="1"/>
</dbReference>
<dbReference type="EMBL" id="JARJCM010000001">
    <property type="protein sequence ID" value="KAJ7047572.1"/>
    <property type="molecule type" value="Genomic_DNA"/>
</dbReference>
<evidence type="ECO:0000259" key="5">
    <source>
        <dbReference type="Pfam" id="PF00296"/>
    </source>
</evidence>
<protein>
    <submittedName>
        <fullName evidence="6">Alkanesulfonate monooxygenase</fullName>
    </submittedName>
</protein>
<dbReference type="InterPro" id="IPR011251">
    <property type="entry name" value="Luciferase-like_dom"/>
</dbReference>
<dbReference type="GO" id="GO:0008726">
    <property type="term" value="F:alkanesulfonate monooxygenase activity"/>
    <property type="evidence" value="ECO:0007669"/>
    <property type="project" value="TreeGrafter"/>
</dbReference>
<evidence type="ECO:0000256" key="4">
    <source>
        <dbReference type="ARBA" id="ARBA00023033"/>
    </source>
</evidence>
<dbReference type="InterPro" id="IPR050172">
    <property type="entry name" value="SsuD_RutA_monooxygenase"/>
</dbReference>
<keyword evidence="4 6" id="KW-0503">Monooxygenase</keyword>
<keyword evidence="1" id="KW-0285">Flavoprotein</keyword>
<keyword evidence="3" id="KW-0560">Oxidoreductase</keyword>
<dbReference type="GO" id="GO:0046306">
    <property type="term" value="P:alkanesulfonate catabolic process"/>
    <property type="evidence" value="ECO:0007669"/>
    <property type="project" value="TreeGrafter"/>
</dbReference>
<evidence type="ECO:0000313" key="7">
    <source>
        <dbReference type="Proteomes" id="UP001218188"/>
    </source>
</evidence>
<dbReference type="PANTHER" id="PTHR42847">
    <property type="entry name" value="ALKANESULFONATE MONOOXYGENASE"/>
    <property type="match status" value="1"/>
</dbReference>
<dbReference type="Proteomes" id="UP001218188">
    <property type="component" value="Unassembled WGS sequence"/>
</dbReference>
<dbReference type="Pfam" id="PF00296">
    <property type="entry name" value="Bac_luciferase"/>
    <property type="match status" value="1"/>
</dbReference>
<name>A0AAD6XF01_9AGAR</name>
<proteinExistence type="predicted"/>
<sequence>MADYGAESQHEPVTFSQALLHHTKRLILIVALLPGPWSPAVAAEQIASIDNYVQRVCVNIVSGWFKNEFTSIGQWWLDHAERYRRSCKMGIWTQDSFTYKGDFYKFNNYSSKPKPLNCNLPGRPHPEIFQGGNSIDVREKRWRQDVTERARGNGRAGEVPFAINAFVICCETEAEALRATADKTGDVSEFQVGRSGSAGLKTKLIGIREQIADRILL</sequence>
<keyword evidence="2" id="KW-0288">FMN</keyword>
<dbReference type="Gene3D" id="3.20.20.30">
    <property type="entry name" value="Luciferase-like domain"/>
    <property type="match status" value="1"/>
</dbReference>
<reference evidence="6" key="1">
    <citation type="submission" date="2023-03" db="EMBL/GenBank/DDBJ databases">
        <title>Massive genome expansion in bonnet fungi (Mycena s.s.) driven by repeated elements and novel gene families across ecological guilds.</title>
        <authorList>
            <consortium name="Lawrence Berkeley National Laboratory"/>
            <person name="Harder C.B."/>
            <person name="Miyauchi S."/>
            <person name="Viragh M."/>
            <person name="Kuo A."/>
            <person name="Thoen E."/>
            <person name="Andreopoulos B."/>
            <person name="Lu D."/>
            <person name="Skrede I."/>
            <person name="Drula E."/>
            <person name="Henrissat B."/>
            <person name="Morin E."/>
            <person name="Kohler A."/>
            <person name="Barry K."/>
            <person name="LaButti K."/>
            <person name="Morin E."/>
            <person name="Salamov A."/>
            <person name="Lipzen A."/>
            <person name="Mereny Z."/>
            <person name="Hegedus B."/>
            <person name="Baldrian P."/>
            <person name="Stursova M."/>
            <person name="Weitz H."/>
            <person name="Taylor A."/>
            <person name="Grigoriev I.V."/>
            <person name="Nagy L.G."/>
            <person name="Martin F."/>
            <person name="Kauserud H."/>
        </authorList>
    </citation>
    <scope>NUCLEOTIDE SEQUENCE</scope>
    <source>
        <strain evidence="6">CBHHK200</strain>
    </source>
</reference>
<feature type="domain" description="Luciferase-like" evidence="5">
    <location>
        <begin position="6"/>
        <end position="135"/>
    </location>
</feature>
<dbReference type="SUPFAM" id="SSF51679">
    <property type="entry name" value="Bacterial luciferase-like"/>
    <property type="match status" value="1"/>
</dbReference>
<organism evidence="6 7">
    <name type="scientific">Mycena alexandri</name>
    <dbReference type="NCBI Taxonomy" id="1745969"/>
    <lineage>
        <taxon>Eukaryota</taxon>
        <taxon>Fungi</taxon>
        <taxon>Dikarya</taxon>
        <taxon>Basidiomycota</taxon>
        <taxon>Agaricomycotina</taxon>
        <taxon>Agaricomycetes</taxon>
        <taxon>Agaricomycetidae</taxon>
        <taxon>Agaricales</taxon>
        <taxon>Marasmiineae</taxon>
        <taxon>Mycenaceae</taxon>
        <taxon>Mycena</taxon>
    </lineage>
</organism>